<dbReference type="SUPFAM" id="SSF51735">
    <property type="entry name" value="NAD(P)-binding Rossmann-fold domains"/>
    <property type="match status" value="1"/>
</dbReference>
<dbReference type="InterPro" id="IPR036291">
    <property type="entry name" value="NAD(P)-bd_dom_sf"/>
</dbReference>
<gene>
    <name evidence="2" type="ORF">Sxan_25630</name>
</gene>
<organism evidence="2 3">
    <name type="scientific">Streptomyces xanthophaeus</name>
    <dbReference type="NCBI Taxonomy" id="67385"/>
    <lineage>
        <taxon>Bacteria</taxon>
        <taxon>Bacillati</taxon>
        <taxon>Actinomycetota</taxon>
        <taxon>Actinomycetes</taxon>
        <taxon>Kitasatosporales</taxon>
        <taxon>Streptomycetaceae</taxon>
        <taxon>Streptomyces</taxon>
    </lineage>
</organism>
<dbReference type="EMBL" id="BNEE01000006">
    <property type="protein sequence ID" value="GHI85199.1"/>
    <property type="molecule type" value="Genomic_DNA"/>
</dbReference>
<comment type="caution">
    <text evidence="2">The sequence shown here is derived from an EMBL/GenBank/DDBJ whole genome shotgun (WGS) entry which is preliminary data.</text>
</comment>
<reference evidence="2" key="1">
    <citation type="submission" date="2020-09" db="EMBL/GenBank/DDBJ databases">
        <title>Whole genome shotgun sequence of Streptomyces xanthophaeus NBRC 12829.</title>
        <authorList>
            <person name="Komaki H."/>
            <person name="Tamura T."/>
        </authorList>
    </citation>
    <scope>NUCLEOTIDE SEQUENCE</scope>
    <source>
        <strain evidence="2">NBRC 12829</strain>
    </source>
</reference>
<dbReference type="Pfam" id="PF13602">
    <property type="entry name" value="ADH_zinc_N_2"/>
    <property type="match status" value="1"/>
</dbReference>
<sequence length="342" mass="36104">MTTARIRRFGAAHEVFELTDDAPVPAPRAGEVLVRQRATSVNPIDCRRRSGYGNSLLRLRGVSGFPLVLGNDVSGEVVSVGRGVTDLRAGDAVFGAKGPSRQGAYAQYCALRADEVVRKPDALSYTEAAALPYAFLSAWAALRGAGFSAGDAAGKRVFLQGGTGGTGVVTLQVCKALGAHVAVTAGPTGIDLCRALGADEVVDYRTQDFARVLSGFDFALCLADDGEEEKMLSLLRPGPGSGYGTLVHPLMSLVDDKGLLRGGLDAAATYRRRRQAQARSSRSYCWGLFKPDRPALELLARLAAEGAVRAVVDRTYPLAGIADAHAYVERGRAKGKVVVDIP</sequence>
<dbReference type="Pfam" id="PF08240">
    <property type="entry name" value="ADH_N"/>
    <property type="match status" value="1"/>
</dbReference>
<dbReference type="InterPro" id="IPR050700">
    <property type="entry name" value="YIM1/Zinc_Alcohol_DH_Fams"/>
</dbReference>
<protein>
    <submittedName>
        <fullName evidence="2">NADPH:quinone oxidoreductase</fullName>
    </submittedName>
</protein>
<dbReference type="SMART" id="SM00829">
    <property type="entry name" value="PKS_ER"/>
    <property type="match status" value="1"/>
</dbReference>
<feature type="domain" description="Enoyl reductase (ER)" evidence="1">
    <location>
        <begin position="11"/>
        <end position="339"/>
    </location>
</feature>
<dbReference type="Gene3D" id="3.40.50.720">
    <property type="entry name" value="NAD(P)-binding Rossmann-like Domain"/>
    <property type="match status" value="1"/>
</dbReference>
<dbReference type="Proteomes" id="UP000600026">
    <property type="component" value="Unassembled WGS sequence"/>
</dbReference>
<dbReference type="SUPFAM" id="SSF50129">
    <property type="entry name" value="GroES-like"/>
    <property type="match status" value="1"/>
</dbReference>
<evidence type="ECO:0000313" key="3">
    <source>
        <dbReference type="Proteomes" id="UP000600026"/>
    </source>
</evidence>
<dbReference type="Gene3D" id="3.90.180.10">
    <property type="entry name" value="Medium-chain alcohol dehydrogenases, catalytic domain"/>
    <property type="match status" value="1"/>
</dbReference>
<accession>A0A919GWG5</accession>
<dbReference type="AlphaFoldDB" id="A0A919GWG5"/>
<dbReference type="PANTHER" id="PTHR11695:SF294">
    <property type="entry name" value="RETICULON-4-INTERACTING PROTEIN 1, MITOCHONDRIAL"/>
    <property type="match status" value="1"/>
</dbReference>
<proteinExistence type="predicted"/>
<dbReference type="InterPro" id="IPR020843">
    <property type="entry name" value="ER"/>
</dbReference>
<evidence type="ECO:0000259" key="1">
    <source>
        <dbReference type="SMART" id="SM00829"/>
    </source>
</evidence>
<name>A0A919GWG5_9ACTN</name>
<dbReference type="InterPro" id="IPR013154">
    <property type="entry name" value="ADH-like_N"/>
</dbReference>
<keyword evidence="3" id="KW-1185">Reference proteome</keyword>
<dbReference type="InterPro" id="IPR011032">
    <property type="entry name" value="GroES-like_sf"/>
</dbReference>
<dbReference type="PANTHER" id="PTHR11695">
    <property type="entry name" value="ALCOHOL DEHYDROGENASE RELATED"/>
    <property type="match status" value="1"/>
</dbReference>
<dbReference type="GO" id="GO:0016491">
    <property type="term" value="F:oxidoreductase activity"/>
    <property type="evidence" value="ECO:0007669"/>
    <property type="project" value="InterPro"/>
</dbReference>
<evidence type="ECO:0000313" key="2">
    <source>
        <dbReference type="EMBL" id="GHI85199.1"/>
    </source>
</evidence>